<feature type="compositionally biased region" description="Gly residues" evidence="1">
    <location>
        <begin position="135"/>
        <end position="144"/>
    </location>
</feature>
<dbReference type="Proteomes" id="UP001620645">
    <property type="component" value="Unassembled WGS sequence"/>
</dbReference>
<gene>
    <name evidence="3" type="ORF">niasHS_015320</name>
</gene>
<organism evidence="3 4">
    <name type="scientific">Heterodera schachtii</name>
    <name type="common">Sugarbeet cyst nematode worm</name>
    <name type="synonym">Tylenchus schachtii</name>
    <dbReference type="NCBI Taxonomy" id="97005"/>
    <lineage>
        <taxon>Eukaryota</taxon>
        <taxon>Metazoa</taxon>
        <taxon>Ecdysozoa</taxon>
        <taxon>Nematoda</taxon>
        <taxon>Chromadorea</taxon>
        <taxon>Rhabditida</taxon>
        <taxon>Tylenchina</taxon>
        <taxon>Tylenchomorpha</taxon>
        <taxon>Tylenchoidea</taxon>
        <taxon>Heteroderidae</taxon>
        <taxon>Heteroderinae</taxon>
        <taxon>Heterodera</taxon>
    </lineage>
</organism>
<reference evidence="3 4" key="1">
    <citation type="submission" date="2024-10" db="EMBL/GenBank/DDBJ databases">
        <authorList>
            <person name="Kim D."/>
        </authorList>
    </citation>
    <scope>NUCLEOTIDE SEQUENCE [LARGE SCALE GENOMIC DNA]</scope>
    <source>
        <strain evidence="3">Taebaek</strain>
    </source>
</reference>
<feature type="chain" id="PRO_5044862939" evidence="2">
    <location>
        <begin position="22"/>
        <end position="196"/>
    </location>
</feature>
<name>A0ABD2IB88_HETSC</name>
<protein>
    <submittedName>
        <fullName evidence="3">Uncharacterized protein</fullName>
    </submittedName>
</protein>
<sequence length="196" mass="20716">MTKLILFPLLFLNLLFHGTLTQNGAELDKSSTNNATNGGIFHTSNGGGPPPNGTGNGTWHAREGFDHFCPMVRGTDGQMFPHFPKLPENSTDDYKAKLINHMHDTNLRCCQSNQSDVQKCCAAIEANAHAKFESAGGGGGGRGANGKAETEASGAGAHPRHEPPPLGIELNAQGKADMPEWPAAECNCEQCPTAPP</sequence>
<feature type="signal peptide" evidence="2">
    <location>
        <begin position="1"/>
        <end position="21"/>
    </location>
</feature>
<dbReference type="AlphaFoldDB" id="A0ABD2IB88"/>
<keyword evidence="4" id="KW-1185">Reference proteome</keyword>
<evidence type="ECO:0000313" key="3">
    <source>
        <dbReference type="EMBL" id="KAL3074490.1"/>
    </source>
</evidence>
<comment type="caution">
    <text evidence="3">The sequence shown here is derived from an EMBL/GenBank/DDBJ whole genome shotgun (WGS) entry which is preliminary data.</text>
</comment>
<feature type="region of interest" description="Disordered" evidence="1">
    <location>
        <begin position="132"/>
        <end position="176"/>
    </location>
</feature>
<feature type="region of interest" description="Disordered" evidence="1">
    <location>
        <begin position="36"/>
        <end position="57"/>
    </location>
</feature>
<keyword evidence="2" id="KW-0732">Signal</keyword>
<proteinExistence type="predicted"/>
<dbReference type="EMBL" id="JBICCN010000357">
    <property type="protein sequence ID" value="KAL3074490.1"/>
    <property type="molecule type" value="Genomic_DNA"/>
</dbReference>
<evidence type="ECO:0000313" key="4">
    <source>
        <dbReference type="Proteomes" id="UP001620645"/>
    </source>
</evidence>
<accession>A0ABD2IB88</accession>
<evidence type="ECO:0000256" key="1">
    <source>
        <dbReference type="SAM" id="MobiDB-lite"/>
    </source>
</evidence>
<evidence type="ECO:0000256" key="2">
    <source>
        <dbReference type="SAM" id="SignalP"/>
    </source>
</evidence>